<comment type="caution">
    <text evidence="1">The sequence shown here is derived from an EMBL/GenBank/DDBJ whole genome shotgun (WGS) entry which is preliminary data.</text>
</comment>
<sequence length="75" mass="7883">MPAGRCASCQVRSSAVVAMQRSKFKARGCRTCTVAKGPVHVWAPIFPGNPGLFACVPGQQVNPLILVNELNSDGS</sequence>
<accession>A0A7Z7NIX7</accession>
<evidence type="ECO:0000313" key="1">
    <source>
        <dbReference type="EMBL" id="SOO26556.1"/>
    </source>
</evidence>
<evidence type="ECO:0000313" key="2">
    <source>
        <dbReference type="Proteomes" id="UP000234345"/>
    </source>
</evidence>
<dbReference type="AlphaFoldDB" id="A0A7Z7NIX7"/>
<protein>
    <submittedName>
        <fullName evidence="1">Uncharacterized protein</fullName>
    </submittedName>
</protein>
<proteinExistence type="predicted"/>
<gene>
    <name evidence="1" type="ORF">XFF6991_570121</name>
</gene>
<name>A0A7Z7NIX7_XANCH</name>
<dbReference type="EMBL" id="OCZC01000085">
    <property type="protein sequence ID" value="SOO26556.1"/>
    <property type="molecule type" value="Genomic_DNA"/>
</dbReference>
<dbReference type="Proteomes" id="UP000234345">
    <property type="component" value="Unassembled WGS sequence"/>
</dbReference>
<organism evidence="1 2">
    <name type="scientific">Xanthomonas campestris pv. phaseoli</name>
    <dbReference type="NCBI Taxonomy" id="317013"/>
    <lineage>
        <taxon>Bacteria</taxon>
        <taxon>Pseudomonadati</taxon>
        <taxon>Pseudomonadota</taxon>
        <taxon>Gammaproteobacteria</taxon>
        <taxon>Lysobacterales</taxon>
        <taxon>Lysobacteraceae</taxon>
        <taxon>Xanthomonas</taxon>
    </lineage>
</organism>
<reference evidence="1 2" key="1">
    <citation type="submission" date="2017-10" db="EMBL/GenBank/DDBJ databases">
        <authorList>
            <person name="Regsiter A."/>
            <person name="William W."/>
        </authorList>
    </citation>
    <scope>NUCLEOTIDE SEQUENCE [LARGE SCALE GENOMIC DNA]</scope>
    <source>
        <strain evidence="1 2">CFBP6991</strain>
    </source>
</reference>